<dbReference type="Gene3D" id="3.30.70.2890">
    <property type="entry name" value="XS domain"/>
    <property type="match status" value="1"/>
</dbReference>
<evidence type="ECO:0000313" key="3">
    <source>
        <dbReference type="Proteomes" id="UP001604277"/>
    </source>
</evidence>
<evidence type="ECO:0000313" key="2">
    <source>
        <dbReference type="EMBL" id="KAL2538518.1"/>
    </source>
</evidence>
<sequence length="214" mass="24795">MADTNDGARIVKLWTVIVANLPVRIENNIRVDNCSINLERRWKRQGYLINTFQPLYDYRGHSGFALVEFARDLEGLKSAFQFDISFVEKRQGKAEWDEASEQTNDLFAWMASEEDYNKNDIVGCNLTNGRDLTSAPNIQMQEARHLTSAPNIQMQEARHYRMVLYNLRESLHSIAQHIQSPAFVSRVQLLLQMLDKNDVLLMSISFYSMIIYVV</sequence>
<comment type="caution">
    <text evidence="2">The sequence shown here is derived from an EMBL/GenBank/DDBJ whole genome shotgun (WGS) entry which is preliminary data.</text>
</comment>
<protein>
    <submittedName>
        <fullName evidence="2">XS domain-containing protein</fullName>
    </submittedName>
</protein>
<keyword evidence="3" id="KW-1185">Reference proteome</keyword>
<dbReference type="InterPro" id="IPR005380">
    <property type="entry name" value="XS_domain"/>
</dbReference>
<feature type="domain" description="XS" evidence="1">
    <location>
        <begin position="10"/>
        <end position="117"/>
    </location>
</feature>
<dbReference type="PANTHER" id="PTHR21596">
    <property type="entry name" value="RIBONUCLEASE P SUBUNIT P38"/>
    <property type="match status" value="1"/>
</dbReference>
<dbReference type="EMBL" id="JBFOLJ010000005">
    <property type="protein sequence ID" value="KAL2538518.1"/>
    <property type="molecule type" value="Genomic_DNA"/>
</dbReference>
<dbReference type="InterPro" id="IPR045177">
    <property type="entry name" value="FDM1-5/IDN2"/>
</dbReference>
<dbReference type="InterPro" id="IPR038588">
    <property type="entry name" value="XS_domain_sf"/>
</dbReference>
<name>A0ABD1VPE2_9LAMI</name>
<dbReference type="AlphaFoldDB" id="A0ABD1VPE2"/>
<dbReference type="PANTHER" id="PTHR21596:SF23">
    <property type="entry name" value="FACTOR OF DNA METHYLATION 4"/>
    <property type="match status" value="1"/>
</dbReference>
<dbReference type="Proteomes" id="UP001604277">
    <property type="component" value="Unassembled WGS sequence"/>
</dbReference>
<organism evidence="2 3">
    <name type="scientific">Forsythia ovata</name>
    <dbReference type="NCBI Taxonomy" id="205694"/>
    <lineage>
        <taxon>Eukaryota</taxon>
        <taxon>Viridiplantae</taxon>
        <taxon>Streptophyta</taxon>
        <taxon>Embryophyta</taxon>
        <taxon>Tracheophyta</taxon>
        <taxon>Spermatophyta</taxon>
        <taxon>Magnoliopsida</taxon>
        <taxon>eudicotyledons</taxon>
        <taxon>Gunneridae</taxon>
        <taxon>Pentapetalae</taxon>
        <taxon>asterids</taxon>
        <taxon>lamiids</taxon>
        <taxon>Lamiales</taxon>
        <taxon>Oleaceae</taxon>
        <taxon>Forsythieae</taxon>
        <taxon>Forsythia</taxon>
    </lineage>
</organism>
<dbReference type="Pfam" id="PF03468">
    <property type="entry name" value="XS"/>
    <property type="match status" value="1"/>
</dbReference>
<gene>
    <name evidence="2" type="ORF">Fot_19909</name>
</gene>
<reference evidence="3" key="1">
    <citation type="submission" date="2024-07" db="EMBL/GenBank/DDBJ databases">
        <title>Two chromosome-level genome assemblies of Korean endemic species Abeliophyllum distichum and Forsythia ovata (Oleaceae).</title>
        <authorList>
            <person name="Jang H."/>
        </authorList>
    </citation>
    <scope>NUCLEOTIDE SEQUENCE [LARGE SCALE GENOMIC DNA]</scope>
</reference>
<accession>A0ABD1VPE2</accession>
<proteinExistence type="predicted"/>
<evidence type="ECO:0000259" key="1">
    <source>
        <dbReference type="Pfam" id="PF03468"/>
    </source>
</evidence>